<dbReference type="PANTHER" id="PTHR21297">
    <property type="entry name" value="DNA-DIRECTED RNA POLYMERASE II"/>
    <property type="match status" value="1"/>
</dbReference>
<evidence type="ECO:0000256" key="2">
    <source>
        <dbReference type="ARBA" id="ARBA00023242"/>
    </source>
</evidence>
<evidence type="ECO:0000259" key="4">
    <source>
        <dbReference type="SMART" id="SM00657"/>
    </source>
</evidence>
<comment type="caution">
    <text evidence="5">The sequence shown here is derived from an EMBL/GenBank/DDBJ whole genome shotgun (WGS) entry which is preliminary data.</text>
</comment>
<feature type="domain" description="RNA polymerase Rpb4/RPC9 core" evidence="4">
    <location>
        <begin position="17"/>
        <end position="132"/>
    </location>
</feature>
<evidence type="ECO:0000313" key="6">
    <source>
        <dbReference type="Proteomes" id="UP001627284"/>
    </source>
</evidence>
<dbReference type="SUPFAM" id="SSF47819">
    <property type="entry name" value="HRDC-like"/>
    <property type="match status" value="1"/>
</dbReference>
<reference evidence="5 6" key="1">
    <citation type="submission" date="2024-05" db="EMBL/GenBank/DDBJ databases">
        <title>De novo assembly of an allotetraploid wild potato.</title>
        <authorList>
            <person name="Hosaka A.J."/>
        </authorList>
    </citation>
    <scope>NUCLEOTIDE SEQUENCE [LARGE SCALE GENOMIC DNA]</scope>
    <source>
        <tissue evidence="5">Young leaves</tissue>
    </source>
</reference>
<dbReference type="InterPro" id="IPR045222">
    <property type="entry name" value="Rpb4-like"/>
</dbReference>
<dbReference type="Proteomes" id="UP001627284">
    <property type="component" value="Unassembled WGS sequence"/>
</dbReference>
<dbReference type="InterPro" id="IPR006590">
    <property type="entry name" value="RNA_pol_Rpb4/RPC9_core"/>
</dbReference>
<dbReference type="SMART" id="SM00657">
    <property type="entry name" value="RPOL4c"/>
    <property type="match status" value="1"/>
</dbReference>
<dbReference type="Pfam" id="PF03874">
    <property type="entry name" value="RNA_pol_Rpb4"/>
    <property type="match status" value="1"/>
</dbReference>
<accession>A0ABD2TBX5</accession>
<organism evidence="5 6">
    <name type="scientific">Solanum stoloniferum</name>
    <dbReference type="NCBI Taxonomy" id="62892"/>
    <lineage>
        <taxon>Eukaryota</taxon>
        <taxon>Viridiplantae</taxon>
        <taxon>Streptophyta</taxon>
        <taxon>Embryophyta</taxon>
        <taxon>Tracheophyta</taxon>
        <taxon>Spermatophyta</taxon>
        <taxon>Magnoliopsida</taxon>
        <taxon>eudicotyledons</taxon>
        <taxon>Gunneridae</taxon>
        <taxon>Pentapetalae</taxon>
        <taxon>asterids</taxon>
        <taxon>lamiids</taxon>
        <taxon>Solanales</taxon>
        <taxon>Solanaceae</taxon>
        <taxon>Solanoideae</taxon>
        <taxon>Solaneae</taxon>
        <taxon>Solanum</taxon>
    </lineage>
</organism>
<evidence type="ECO:0000256" key="3">
    <source>
        <dbReference type="ARBA" id="ARBA00025724"/>
    </source>
</evidence>
<dbReference type="AlphaFoldDB" id="A0ABD2TBX5"/>
<gene>
    <name evidence="5" type="ORF">AABB24_018309</name>
</gene>
<feature type="non-terminal residue" evidence="5">
    <location>
        <position position="1"/>
    </location>
</feature>
<protein>
    <recommendedName>
        <fullName evidence="4">RNA polymerase Rpb4/RPC9 core domain-containing protein</fullName>
    </recommendedName>
</protein>
<dbReference type="InterPro" id="IPR038324">
    <property type="entry name" value="Rpb4/RPC9_sf"/>
</dbReference>
<proteinExistence type="inferred from homology"/>
<dbReference type="Gene3D" id="1.20.1250.40">
    <property type="match status" value="1"/>
</dbReference>
<dbReference type="GO" id="GO:0005634">
    <property type="term" value="C:nucleus"/>
    <property type="evidence" value="ECO:0007669"/>
    <property type="project" value="UniProtKB-SubCell"/>
</dbReference>
<dbReference type="EMBL" id="JBJKTR010000011">
    <property type="protein sequence ID" value="KAL3353520.1"/>
    <property type="molecule type" value="Genomic_DNA"/>
</dbReference>
<dbReference type="InterPro" id="IPR005574">
    <property type="entry name" value="Rpb4/RPC9"/>
</dbReference>
<comment type="subcellular location">
    <subcellularLocation>
        <location evidence="1">Nucleus</location>
    </subcellularLocation>
</comment>
<evidence type="ECO:0000256" key="1">
    <source>
        <dbReference type="ARBA" id="ARBA00004123"/>
    </source>
</evidence>
<dbReference type="InterPro" id="IPR010997">
    <property type="entry name" value="HRDC-like_sf"/>
</dbReference>
<keyword evidence="6" id="KW-1185">Reference proteome</keyword>
<keyword evidence="2" id="KW-0539">Nucleus</keyword>
<sequence>RNIENLKMEFEENVVDDDFLKGKCLMNSEVALILRHKYEKMCDEHSTNQVFEKSLQYVKQFSQYNNPHAVTQARHILSSYPISEVDQCVLGNLCPESIEESIAMVQPKGLARLDDKAIKKILTELSLLKKFDM</sequence>
<evidence type="ECO:0000313" key="5">
    <source>
        <dbReference type="EMBL" id="KAL3353520.1"/>
    </source>
</evidence>
<name>A0ABD2TBX5_9SOLN</name>
<comment type="similarity">
    <text evidence="3">Belongs to the eukaryotic RPB4 RNA polymerase subunit family.</text>
</comment>